<dbReference type="EMBL" id="JAGPXF010000006">
    <property type="protein sequence ID" value="KAH7239413.1"/>
    <property type="molecule type" value="Genomic_DNA"/>
</dbReference>
<keyword evidence="2" id="KW-0285">Flavoprotein</keyword>
<proteinExistence type="predicted"/>
<keyword evidence="3" id="KW-0274">FAD</keyword>
<dbReference type="OrthoDB" id="5332616at2759"/>
<dbReference type="PANTHER" id="PTHR11748:SF114">
    <property type="entry name" value="ARYL-ALCOHOL OXIDASE VANILLYL-ALCOHOL OXIDASE (AFU_ORTHOLOGUE AFUA_3G09500)-RELATED"/>
    <property type="match status" value="1"/>
</dbReference>
<comment type="caution">
    <text evidence="6">The sequence shown here is derived from an EMBL/GenBank/DDBJ whole genome shotgun (WGS) entry which is preliminary data.</text>
</comment>
<dbReference type="InterPro" id="IPR004113">
    <property type="entry name" value="FAD-bd_oxidored_4_C"/>
</dbReference>
<dbReference type="PANTHER" id="PTHR11748">
    <property type="entry name" value="D-LACTATE DEHYDROGENASE"/>
    <property type="match status" value="1"/>
</dbReference>
<dbReference type="InterPro" id="IPR016166">
    <property type="entry name" value="FAD-bd_PCMH"/>
</dbReference>
<dbReference type="Gene3D" id="3.40.462.10">
    <property type="entry name" value="FAD-linked oxidases, C-terminal domain"/>
    <property type="match status" value="1"/>
</dbReference>
<dbReference type="InterPro" id="IPR036318">
    <property type="entry name" value="FAD-bd_PCMH-like_sf"/>
</dbReference>
<gene>
    <name evidence="6" type="ORF">BKA59DRAFT_495789</name>
</gene>
<dbReference type="GO" id="GO:1903457">
    <property type="term" value="P:lactate catabolic process"/>
    <property type="evidence" value="ECO:0007669"/>
    <property type="project" value="TreeGrafter"/>
</dbReference>
<dbReference type="InterPro" id="IPR016170">
    <property type="entry name" value="Cytok_DH_C_sf"/>
</dbReference>
<dbReference type="Gene3D" id="3.30.43.10">
    <property type="entry name" value="Uridine Diphospho-n-acetylenolpyruvylglucosamine Reductase, domain 2"/>
    <property type="match status" value="1"/>
</dbReference>
<dbReference type="Gene3D" id="3.30.465.10">
    <property type="match status" value="1"/>
</dbReference>
<dbReference type="Gene3D" id="1.10.45.10">
    <property type="entry name" value="Vanillyl-alcohol Oxidase, Chain A, domain 4"/>
    <property type="match status" value="1"/>
</dbReference>
<evidence type="ECO:0000259" key="5">
    <source>
        <dbReference type="PROSITE" id="PS51387"/>
    </source>
</evidence>
<evidence type="ECO:0000313" key="6">
    <source>
        <dbReference type="EMBL" id="KAH7239413.1"/>
    </source>
</evidence>
<comment type="cofactor">
    <cofactor evidence="1">
        <name>FAD</name>
        <dbReference type="ChEBI" id="CHEBI:57692"/>
    </cofactor>
</comment>
<evidence type="ECO:0000256" key="2">
    <source>
        <dbReference type="ARBA" id="ARBA00022630"/>
    </source>
</evidence>
<dbReference type="GO" id="GO:0071949">
    <property type="term" value="F:FAD binding"/>
    <property type="evidence" value="ECO:0007669"/>
    <property type="project" value="InterPro"/>
</dbReference>
<sequence>MSQQYENPAIQKAHDRVFKEGRTAHPGPIYPPGFTKDGFDDMIEELKSIIGGENVHTGETLLHFSDPFSRRVNNLPSAAACPETTDQVSGILALANRLRFPLWTTSKGKNLGYGGPAPRVGGSVVLSLYRMKRILEVNEKAAFAVVEPGVSFFDLYEHCRTHKLAVWPSMPAIAWGSVLGNALDRGFGYTAFGDHQNHICGMEVLLPDGQLIRTGQWAADDAPSAFACKASFGPQVDGLFLQSNLGVVTKLGIWMQPQPEATMTVRLEMDKIEDLADLIEILAKLRLEDIINNDPSIFNVFRRISRLAPRHELYSGPGAMPESLVADLMKKHNLPYWTTWFSFYGSKEIVQSRLAITQKTINDINPGARLAYKLCQGEDGARIDAEAIPKEWQPGNAGVPTINFATTIDYNTPPGGIGGHVDFSPILPYDGQLALKWFKAATAVCNRHGFDSFIGGHAFARHATLVHMILFNRLDEQHVQSATALWHELASVAKEHGLVNYRTHLDYMDIVQDTYDFNDNAYRRFVETLKDSLDPNGILAPGKSGIWPKAYRDLKDERGNYKN</sequence>
<dbReference type="GO" id="GO:0004458">
    <property type="term" value="F:D-lactate dehydrogenase (cytochrome) activity"/>
    <property type="evidence" value="ECO:0007669"/>
    <property type="project" value="TreeGrafter"/>
</dbReference>
<dbReference type="GO" id="GO:0005739">
    <property type="term" value="C:mitochondrion"/>
    <property type="evidence" value="ECO:0007669"/>
    <property type="project" value="TreeGrafter"/>
</dbReference>
<dbReference type="InterPro" id="IPR016169">
    <property type="entry name" value="FAD-bd_PCMH_sub2"/>
</dbReference>
<keyword evidence="4" id="KW-0560">Oxidoreductase</keyword>
<dbReference type="Pfam" id="PF02913">
    <property type="entry name" value="FAD-oxidase_C"/>
    <property type="match status" value="1"/>
</dbReference>
<protein>
    <submittedName>
        <fullName evidence="6">Glycolate oxidase</fullName>
    </submittedName>
</protein>
<dbReference type="PROSITE" id="PS51387">
    <property type="entry name" value="FAD_PCMH"/>
    <property type="match status" value="1"/>
</dbReference>
<dbReference type="InterPro" id="IPR016167">
    <property type="entry name" value="FAD-bd_PCMH_sub1"/>
</dbReference>
<reference evidence="6" key="1">
    <citation type="journal article" date="2021" name="Nat. Commun.">
        <title>Genetic determinants of endophytism in the Arabidopsis root mycobiome.</title>
        <authorList>
            <person name="Mesny F."/>
            <person name="Miyauchi S."/>
            <person name="Thiergart T."/>
            <person name="Pickel B."/>
            <person name="Atanasova L."/>
            <person name="Karlsson M."/>
            <person name="Huettel B."/>
            <person name="Barry K.W."/>
            <person name="Haridas S."/>
            <person name="Chen C."/>
            <person name="Bauer D."/>
            <person name="Andreopoulos W."/>
            <person name="Pangilinan J."/>
            <person name="LaButti K."/>
            <person name="Riley R."/>
            <person name="Lipzen A."/>
            <person name="Clum A."/>
            <person name="Drula E."/>
            <person name="Henrissat B."/>
            <person name="Kohler A."/>
            <person name="Grigoriev I.V."/>
            <person name="Martin F.M."/>
            <person name="Hacquard S."/>
        </authorList>
    </citation>
    <scope>NUCLEOTIDE SEQUENCE</scope>
    <source>
        <strain evidence="6">MPI-SDFR-AT-0068</strain>
    </source>
</reference>
<dbReference type="Proteomes" id="UP000813427">
    <property type="component" value="Unassembled WGS sequence"/>
</dbReference>
<dbReference type="SUPFAM" id="SSF55103">
    <property type="entry name" value="FAD-linked oxidases, C-terminal domain"/>
    <property type="match status" value="1"/>
</dbReference>
<organism evidence="6 7">
    <name type="scientific">Fusarium tricinctum</name>
    <dbReference type="NCBI Taxonomy" id="61284"/>
    <lineage>
        <taxon>Eukaryota</taxon>
        <taxon>Fungi</taxon>
        <taxon>Dikarya</taxon>
        <taxon>Ascomycota</taxon>
        <taxon>Pezizomycotina</taxon>
        <taxon>Sordariomycetes</taxon>
        <taxon>Hypocreomycetidae</taxon>
        <taxon>Hypocreales</taxon>
        <taxon>Nectriaceae</taxon>
        <taxon>Fusarium</taxon>
        <taxon>Fusarium tricinctum species complex</taxon>
    </lineage>
</organism>
<dbReference type="InterPro" id="IPR016164">
    <property type="entry name" value="FAD-linked_Oxase-like_C"/>
</dbReference>
<evidence type="ECO:0000256" key="4">
    <source>
        <dbReference type="ARBA" id="ARBA00023002"/>
    </source>
</evidence>
<dbReference type="SUPFAM" id="SSF56176">
    <property type="entry name" value="FAD-binding/transporter-associated domain-like"/>
    <property type="match status" value="1"/>
</dbReference>
<dbReference type="GO" id="GO:0008720">
    <property type="term" value="F:D-lactate dehydrogenase (NAD+) activity"/>
    <property type="evidence" value="ECO:0007669"/>
    <property type="project" value="TreeGrafter"/>
</dbReference>
<accession>A0A8K0RUW6</accession>
<dbReference type="InterPro" id="IPR006094">
    <property type="entry name" value="Oxid_FAD_bind_N"/>
</dbReference>
<evidence type="ECO:0000313" key="7">
    <source>
        <dbReference type="Proteomes" id="UP000813427"/>
    </source>
</evidence>
<keyword evidence="7" id="KW-1185">Reference proteome</keyword>
<dbReference type="InterPro" id="IPR016171">
    <property type="entry name" value="Vanillyl_alc_oxidase_C-sub2"/>
</dbReference>
<feature type="domain" description="FAD-binding PCMH-type" evidence="5">
    <location>
        <begin position="72"/>
        <end position="258"/>
    </location>
</feature>
<evidence type="ECO:0000256" key="3">
    <source>
        <dbReference type="ARBA" id="ARBA00022827"/>
    </source>
</evidence>
<dbReference type="AlphaFoldDB" id="A0A8K0RUW6"/>
<name>A0A8K0RUW6_9HYPO</name>
<evidence type="ECO:0000256" key="1">
    <source>
        <dbReference type="ARBA" id="ARBA00001974"/>
    </source>
</evidence>
<dbReference type="Pfam" id="PF01565">
    <property type="entry name" value="FAD_binding_4"/>
    <property type="match status" value="1"/>
</dbReference>